<feature type="domain" description="RNase H type-1" evidence="1">
    <location>
        <begin position="171"/>
        <end position="292"/>
    </location>
</feature>
<evidence type="ECO:0000313" key="3">
    <source>
        <dbReference type="EnsemblPlants" id="cds.evm.model.03.1636"/>
    </source>
</evidence>
<sequence>MSTRDVAWDVDLVHDLFNDWDANLILSIPLSSSRERDVWFWCLEKTGHFLVKSTYKLLQMQKEAGAQPNNSDFWNYIWKLHAPPKVKDLVWRATSDCLPTKNVIEISACAGWLEAMFKQVEKAKRDDIAVLCWALWKTRNELLLVPTTTFLIEEDGWETWQRPPATKLKINVDAATFDNNGTFSFVCVARDANGSLVEAITRCQTRNTTLELAEAMGVREAISWIKQKAWYGTVVETDCLSVVQAIRSNLPFLSYFGSIISDCKLFLEQMRDVSVNFIRRSTKRVAHSLARASYFVVDRTLRSNDVFIELLHVIVNDCS</sequence>
<dbReference type="GO" id="GO:0004523">
    <property type="term" value="F:RNA-DNA hybrid ribonuclease activity"/>
    <property type="evidence" value="ECO:0007669"/>
    <property type="project" value="InterPro"/>
</dbReference>
<name>A0A803P625_CANSA</name>
<keyword evidence="4" id="KW-1185">Reference proteome</keyword>
<dbReference type="EnsemblPlants" id="evm.model.03.1636">
    <property type="protein sequence ID" value="cds.evm.model.03.1636"/>
    <property type="gene ID" value="evm.TU.03.1636"/>
</dbReference>
<reference evidence="3" key="1">
    <citation type="submission" date="2018-11" db="EMBL/GenBank/DDBJ databases">
        <authorList>
            <person name="Grassa J C."/>
        </authorList>
    </citation>
    <scope>NUCLEOTIDE SEQUENCE [LARGE SCALE GENOMIC DNA]</scope>
</reference>
<evidence type="ECO:0000259" key="1">
    <source>
        <dbReference type="Pfam" id="PF13456"/>
    </source>
</evidence>
<dbReference type="OMA" id="CAGWLEA"/>
<dbReference type="Gene3D" id="3.30.420.10">
    <property type="entry name" value="Ribonuclease H-like superfamily/Ribonuclease H"/>
    <property type="match status" value="1"/>
</dbReference>
<evidence type="ECO:0000313" key="4">
    <source>
        <dbReference type="Proteomes" id="UP000596661"/>
    </source>
</evidence>
<dbReference type="SUPFAM" id="SSF53098">
    <property type="entry name" value="Ribonuclease H-like"/>
    <property type="match status" value="1"/>
</dbReference>
<dbReference type="InterPro" id="IPR012337">
    <property type="entry name" value="RNaseH-like_sf"/>
</dbReference>
<evidence type="ECO:0000259" key="2">
    <source>
        <dbReference type="Pfam" id="PF13966"/>
    </source>
</evidence>
<dbReference type="InterPro" id="IPR002156">
    <property type="entry name" value="RNaseH_domain"/>
</dbReference>
<reference evidence="3" key="2">
    <citation type="submission" date="2021-03" db="UniProtKB">
        <authorList>
            <consortium name="EnsemblPlants"/>
        </authorList>
    </citation>
    <scope>IDENTIFICATION</scope>
</reference>
<dbReference type="GO" id="GO:0003676">
    <property type="term" value="F:nucleic acid binding"/>
    <property type="evidence" value="ECO:0007669"/>
    <property type="project" value="InterPro"/>
</dbReference>
<dbReference type="AlphaFoldDB" id="A0A803P625"/>
<dbReference type="PANTHER" id="PTHR47074">
    <property type="entry name" value="BNAC02G40300D PROTEIN"/>
    <property type="match status" value="1"/>
</dbReference>
<dbReference type="InterPro" id="IPR044730">
    <property type="entry name" value="RNase_H-like_dom_plant"/>
</dbReference>
<dbReference type="Gramene" id="evm.model.03.1636">
    <property type="protein sequence ID" value="cds.evm.model.03.1636"/>
    <property type="gene ID" value="evm.TU.03.1636"/>
</dbReference>
<dbReference type="InterPro" id="IPR026960">
    <property type="entry name" value="RVT-Znf"/>
</dbReference>
<dbReference type="CDD" id="cd06222">
    <property type="entry name" value="RNase_H_like"/>
    <property type="match status" value="1"/>
</dbReference>
<dbReference type="Pfam" id="PF13456">
    <property type="entry name" value="RVT_3"/>
    <property type="match status" value="1"/>
</dbReference>
<dbReference type="PANTHER" id="PTHR47074:SF11">
    <property type="entry name" value="REVERSE TRANSCRIPTASE-LIKE PROTEIN"/>
    <property type="match status" value="1"/>
</dbReference>
<feature type="domain" description="Reverse transcriptase zinc-binding" evidence="2">
    <location>
        <begin position="49"/>
        <end position="104"/>
    </location>
</feature>
<proteinExistence type="predicted"/>
<dbReference type="Pfam" id="PF13966">
    <property type="entry name" value="zf-RVT"/>
    <property type="match status" value="1"/>
</dbReference>
<dbReference type="InterPro" id="IPR036397">
    <property type="entry name" value="RNaseH_sf"/>
</dbReference>
<dbReference type="Proteomes" id="UP000596661">
    <property type="component" value="Chromosome 3"/>
</dbReference>
<dbReference type="InterPro" id="IPR052929">
    <property type="entry name" value="RNase_H-like_EbsB-rel"/>
</dbReference>
<accession>A0A803P625</accession>
<protein>
    <recommendedName>
        <fullName evidence="5">RNase H type-1 domain-containing protein</fullName>
    </recommendedName>
</protein>
<evidence type="ECO:0008006" key="5">
    <source>
        <dbReference type="Google" id="ProtNLM"/>
    </source>
</evidence>
<dbReference type="EMBL" id="UZAU01000327">
    <property type="status" value="NOT_ANNOTATED_CDS"/>
    <property type="molecule type" value="Genomic_DNA"/>
</dbReference>
<organism evidence="3 4">
    <name type="scientific">Cannabis sativa</name>
    <name type="common">Hemp</name>
    <name type="synonym">Marijuana</name>
    <dbReference type="NCBI Taxonomy" id="3483"/>
    <lineage>
        <taxon>Eukaryota</taxon>
        <taxon>Viridiplantae</taxon>
        <taxon>Streptophyta</taxon>
        <taxon>Embryophyta</taxon>
        <taxon>Tracheophyta</taxon>
        <taxon>Spermatophyta</taxon>
        <taxon>Magnoliopsida</taxon>
        <taxon>eudicotyledons</taxon>
        <taxon>Gunneridae</taxon>
        <taxon>Pentapetalae</taxon>
        <taxon>rosids</taxon>
        <taxon>fabids</taxon>
        <taxon>Rosales</taxon>
        <taxon>Cannabaceae</taxon>
        <taxon>Cannabis</taxon>
    </lineage>
</organism>